<dbReference type="InParanoid" id="A0A1E5RHV5"/>
<comment type="similarity">
    <text evidence="1">Belongs to the RRP7 family.</text>
</comment>
<dbReference type="Gene3D" id="6.10.250.1770">
    <property type="match status" value="1"/>
</dbReference>
<dbReference type="PANTHER" id="PTHR13191">
    <property type="entry name" value="RIBOSOMAL RNA PROCESSING PROTEIN 7-RELATED"/>
    <property type="match status" value="1"/>
</dbReference>
<dbReference type="OrthoDB" id="5390at2759"/>
<evidence type="ECO:0000256" key="2">
    <source>
        <dbReference type="SAM" id="Coils"/>
    </source>
</evidence>
<protein>
    <submittedName>
        <fullName evidence="5">Ribosomal RNA-processing protein 7</fullName>
    </submittedName>
</protein>
<proteinExistence type="inferred from homology"/>
<dbReference type="GO" id="GO:0032545">
    <property type="term" value="C:CURI complex"/>
    <property type="evidence" value="ECO:0007669"/>
    <property type="project" value="TreeGrafter"/>
</dbReference>
<dbReference type="Gene3D" id="6.10.250.2760">
    <property type="match status" value="1"/>
</dbReference>
<dbReference type="InterPro" id="IPR040447">
    <property type="entry name" value="RRM_Rrp7"/>
</dbReference>
<keyword evidence="2" id="KW-0175">Coiled coil</keyword>
<feature type="coiled-coil region" evidence="2">
    <location>
        <begin position="279"/>
        <end position="306"/>
    </location>
</feature>
<dbReference type="STRING" id="56408.A0A1E5RHV5"/>
<dbReference type="PANTHER" id="PTHR13191:SF0">
    <property type="entry name" value="RIBOSOMAL RNA-PROCESSING PROTEIN 7 HOMOLOG A-RELATED"/>
    <property type="match status" value="1"/>
</dbReference>
<dbReference type="AlphaFoldDB" id="A0A1E5RHV5"/>
<feature type="domain" description="Ribosomal RNA-processing protein 7 C-terminal" evidence="3">
    <location>
        <begin position="182"/>
        <end position="312"/>
    </location>
</feature>
<evidence type="ECO:0000313" key="6">
    <source>
        <dbReference type="Proteomes" id="UP000095728"/>
    </source>
</evidence>
<keyword evidence="6" id="KW-1185">Reference proteome</keyword>
<dbReference type="Pfam" id="PF12923">
    <property type="entry name" value="RRP7"/>
    <property type="match status" value="1"/>
</dbReference>
<dbReference type="InterPro" id="IPR040446">
    <property type="entry name" value="RRP7"/>
</dbReference>
<gene>
    <name evidence="5" type="ORF">AWRI3579_g1623</name>
</gene>
<dbReference type="GO" id="GO:0000028">
    <property type="term" value="P:ribosomal small subunit assembly"/>
    <property type="evidence" value="ECO:0007669"/>
    <property type="project" value="TreeGrafter"/>
</dbReference>
<dbReference type="Pfam" id="PF17799">
    <property type="entry name" value="RRM_Rrp7"/>
    <property type="match status" value="1"/>
</dbReference>
<dbReference type="Proteomes" id="UP000095728">
    <property type="component" value="Unassembled WGS sequence"/>
</dbReference>
<evidence type="ECO:0000256" key="1">
    <source>
        <dbReference type="ARBA" id="ARBA00006110"/>
    </source>
</evidence>
<reference evidence="6" key="1">
    <citation type="journal article" date="2016" name="Genome Announc.">
        <title>Genome sequences of three species of Hanseniaspora isolated from spontaneous wine fermentations.</title>
        <authorList>
            <person name="Sternes P.R."/>
            <person name="Lee D."/>
            <person name="Kutyna D.R."/>
            <person name="Borneman A.R."/>
        </authorList>
    </citation>
    <scope>NUCLEOTIDE SEQUENCE [LARGE SCALE GENOMIC DNA]</scope>
    <source>
        <strain evidence="6">AWRI3579</strain>
    </source>
</reference>
<dbReference type="InterPro" id="IPR024326">
    <property type="entry name" value="RRP7_C"/>
</dbReference>
<sequence>MSSEEETAVSMMKNGFIVVPFKLPETDIYPVQAVHYLFVKKHDNKQNEEESNTLFLFNLPILTHLDVLKTNFNKILSKYETQSIYEKILYLDEFKLNEINLNELSSDYYDQTNSSSKNKRYLPHNTCLLKFVDATSLNNCLSSLRKYSAKSGSEKKHLVVWEGISQPSLKDFTNFYNPLPVDYLKTEISEALQDFEDRESKAIEDLNNASSLVDEDGFTLVVGKNTKNLNSIKRKLLHKNPLTKFNKVSKVPRNSGLAQSVQDKENKKVKLDFYRFQIRERKKNEINELLRKFKDDQAKIKEMKLQKRFNPYRN</sequence>
<organism evidence="5 6">
    <name type="scientific">Hanseniaspora osmophila</name>
    <dbReference type="NCBI Taxonomy" id="56408"/>
    <lineage>
        <taxon>Eukaryota</taxon>
        <taxon>Fungi</taxon>
        <taxon>Dikarya</taxon>
        <taxon>Ascomycota</taxon>
        <taxon>Saccharomycotina</taxon>
        <taxon>Saccharomycetes</taxon>
        <taxon>Saccharomycodales</taxon>
        <taxon>Saccharomycodaceae</taxon>
        <taxon>Hanseniaspora</taxon>
    </lineage>
</organism>
<evidence type="ECO:0000259" key="3">
    <source>
        <dbReference type="Pfam" id="PF12923"/>
    </source>
</evidence>
<evidence type="ECO:0000259" key="4">
    <source>
        <dbReference type="Pfam" id="PF17799"/>
    </source>
</evidence>
<evidence type="ECO:0000313" key="5">
    <source>
        <dbReference type="EMBL" id="OEJ86499.1"/>
    </source>
</evidence>
<dbReference type="GO" id="GO:0034456">
    <property type="term" value="C:UTP-C complex"/>
    <property type="evidence" value="ECO:0007669"/>
    <property type="project" value="TreeGrafter"/>
</dbReference>
<dbReference type="FunCoup" id="A0A1E5RHV5">
    <property type="interactions" value="282"/>
</dbReference>
<accession>A0A1E5RHV5</accession>
<feature type="domain" description="Rrp7 RRM-like N-terminal" evidence="4">
    <location>
        <begin position="12"/>
        <end position="176"/>
    </location>
</feature>
<name>A0A1E5RHV5_9ASCO</name>
<comment type="caution">
    <text evidence="5">The sequence shown here is derived from an EMBL/GenBank/DDBJ whole genome shotgun (WGS) entry which is preliminary data.</text>
</comment>
<dbReference type="GO" id="GO:0006364">
    <property type="term" value="P:rRNA processing"/>
    <property type="evidence" value="ECO:0007669"/>
    <property type="project" value="TreeGrafter"/>
</dbReference>
<dbReference type="EMBL" id="LPNM01000006">
    <property type="protein sequence ID" value="OEJ86499.1"/>
    <property type="molecule type" value="Genomic_DNA"/>
</dbReference>